<dbReference type="Gene3D" id="2.10.110.10">
    <property type="entry name" value="Cysteine Rich Protein"/>
    <property type="match status" value="2"/>
</dbReference>
<feature type="transmembrane region" description="Helical" evidence="6">
    <location>
        <begin position="18"/>
        <end position="39"/>
    </location>
</feature>
<dbReference type="InterPro" id="IPR001781">
    <property type="entry name" value="Znf_LIM"/>
</dbReference>
<accession>A0AAD9IW34</accession>
<feature type="region of interest" description="Disordered" evidence="5">
    <location>
        <begin position="184"/>
        <end position="238"/>
    </location>
</feature>
<evidence type="ECO:0000313" key="9">
    <source>
        <dbReference type="Proteomes" id="UP001208570"/>
    </source>
</evidence>
<dbReference type="InterPro" id="IPR047172">
    <property type="entry name" value="Ajuba-like"/>
</dbReference>
<gene>
    <name evidence="8" type="ORF">LSH36_1011g00009</name>
</gene>
<dbReference type="EMBL" id="JAODUP010001011">
    <property type="protein sequence ID" value="KAK2141959.1"/>
    <property type="molecule type" value="Genomic_DNA"/>
</dbReference>
<keyword evidence="3 4" id="KW-0440">LIM domain</keyword>
<dbReference type="Proteomes" id="UP001208570">
    <property type="component" value="Unassembled WGS sequence"/>
</dbReference>
<feature type="compositionally biased region" description="Polar residues" evidence="5">
    <location>
        <begin position="224"/>
        <end position="238"/>
    </location>
</feature>
<dbReference type="GO" id="GO:0005634">
    <property type="term" value="C:nucleus"/>
    <property type="evidence" value="ECO:0007669"/>
    <property type="project" value="TreeGrafter"/>
</dbReference>
<organism evidence="8 9">
    <name type="scientific">Paralvinella palmiformis</name>
    <dbReference type="NCBI Taxonomy" id="53620"/>
    <lineage>
        <taxon>Eukaryota</taxon>
        <taxon>Metazoa</taxon>
        <taxon>Spiralia</taxon>
        <taxon>Lophotrochozoa</taxon>
        <taxon>Annelida</taxon>
        <taxon>Polychaeta</taxon>
        <taxon>Sedentaria</taxon>
        <taxon>Canalipalpata</taxon>
        <taxon>Terebellida</taxon>
        <taxon>Terebelliformia</taxon>
        <taxon>Alvinellidae</taxon>
        <taxon>Paralvinella</taxon>
    </lineage>
</organism>
<dbReference type="Pfam" id="PF00412">
    <property type="entry name" value="LIM"/>
    <property type="match status" value="2"/>
</dbReference>
<dbReference type="SMART" id="SM00132">
    <property type="entry name" value="LIM"/>
    <property type="match status" value="2"/>
</dbReference>
<dbReference type="FunFam" id="2.10.110.10:FF:000037">
    <property type="entry name" value="LIM domain-containing protein 1"/>
    <property type="match status" value="1"/>
</dbReference>
<evidence type="ECO:0000259" key="7">
    <source>
        <dbReference type="PROSITE" id="PS50023"/>
    </source>
</evidence>
<dbReference type="CDD" id="cd09438">
    <property type="entry name" value="LIM3_Ajuba_like"/>
    <property type="match status" value="1"/>
</dbReference>
<proteinExistence type="predicted"/>
<sequence>MTIILSSTEKSTIRLGNVFFMLTFITSVSVSLVFFSSLLGRTLRGKAFYNVHGKVYCEEDYLILQAMGKSYHPGCFRCCVCNECLDGVPFTIDLENRIYCVEDYHRKYAPKCAACGQAITPVEGTEETVRVVSMDKDFHVDCYHCEDCGMQLTDELDKRCYPLNETLLCRVCHLRRLNMKPEEVNSSLHDSGGGGGMGGPNTSNGSLNSPGSYSSGTPTPSASQTGLNSSKSSVVSPQNVQYSEQYNGMRQSPPMLKDYPQTGNYVNITPVSSTVVNGYTPGHGLTSPNSQVTPGLYPDSQYHITDL</sequence>
<evidence type="ECO:0000256" key="5">
    <source>
        <dbReference type="SAM" id="MobiDB-lite"/>
    </source>
</evidence>
<dbReference type="CDD" id="cd09355">
    <property type="entry name" value="LIM2_Ajuba_like"/>
    <property type="match status" value="1"/>
</dbReference>
<dbReference type="AlphaFoldDB" id="A0AAD9IW34"/>
<dbReference type="GO" id="GO:0005912">
    <property type="term" value="C:adherens junction"/>
    <property type="evidence" value="ECO:0007669"/>
    <property type="project" value="TreeGrafter"/>
</dbReference>
<dbReference type="GO" id="GO:0046872">
    <property type="term" value="F:metal ion binding"/>
    <property type="evidence" value="ECO:0007669"/>
    <property type="project" value="UniProtKB-KW"/>
</dbReference>
<evidence type="ECO:0000256" key="2">
    <source>
        <dbReference type="ARBA" id="ARBA00022833"/>
    </source>
</evidence>
<keyword evidence="6" id="KW-0472">Membrane</keyword>
<evidence type="ECO:0000256" key="6">
    <source>
        <dbReference type="SAM" id="Phobius"/>
    </source>
</evidence>
<dbReference type="GO" id="GO:0035331">
    <property type="term" value="P:negative regulation of hippo signaling"/>
    <property type="evidence" value="ECO:0007669"/>
    <property type="project" value="TreeGrafter"/>
</dbReference>
<dbReference type="SUPFAM" id="SSF57716">
    <property type="entry name" value="Glucocorticoid receptor-like (DNA-binding domain)"/>
    <property type="match status" value="2"/>
</dbReference>
<keyword evidence="2 4" id="KW-0862">Zinc</keyword>
<dbReference type="InterPro" id="IPR047248">
    <property type="entry name" value="Ajuba-like_LIM3"/>
</dbReference>
<protein>
    <recommendedName>
        <fullName evidence="7">LIM zinc-binding domain-containing protein</fullName>
    </recommendedName>
</protein>
<keyword evidence="6" id="KW-0812">Transmembrane</keyword>
<evidence type="ECO:0000256" key="3">
    <source>
        <dbReference type="ARBA" id="ARBA00023038"/>
    </source>
</evidence>
<keyword evidence="1 4" id="KW-0479">Metal-binding</keyword>
<dbReference type="GO" id="GO:0001666">
    <property type="term" value="P:response to hypoxia"/>
    <property type="evidence" value="ECO:0007669"/>
    <property type="project" value="TreeGrafter"/>
</dbReference>
<dbReference type="PROSITE" id="PS50023">
    <property type="entry name" value="LIM_DOMAIN_2"/>
    <property type="match status" value="1"/>
</dbReference>
<feature type="domain" description="LIM zinc-binding" evidence="7">
    <location>
        <begin position="110"/>
        <end position="179"/>
    </location>
</feature>
<name>A0AAD9IW34_9ANNE</name>
<dbReference type="InterPro" id="IPR047247">
    <property type="entry name" value="Ajuba-like_LIM2"/>
</dbReference>
<evidence type="ECO:0000256" key="4">
    <source>
        <dbReference type="PROSITE-ProRule" id="PRU00125"/>
    </source>
</evidence>
<evidence type="ECO:0000256" key="1">
    <source>
        <dbReference type="ARBA" id="ARBA00022723"/>
    </source>
</evidence>
<feature type="compositionally biased region" description="Low complexity" evidence="5">
    <location>
        <begin position="200"/>
        <end position="223"/>
    </location>
</feature>
<keyword evidence="9" id="KW-1185">Reference proteome</keyword>
<dbReference type="PANTHER" id="PTHR24219:SF4">
    <property type="entry name" value="LIM DOMAIN-CONTAINING PROTEIN JUB"/>
    <property type="match status" value="1"/>
</dbReference>
<keyword evidence="6" id="KW-1133">Transmembrane helix</keyword>
<dbReference type="GO" id="GO:0000932">
    <property type="term" value="C:P-body"/>
    <property type="evidence" value="ECO:0007669"/>
    <property type="project" value="TreeGrafter"/>
</dbReference>
<dbReference type="PANTHER" id="PTHR24219">
    <property type="entry name" value="LIM DOMAIN-CONTAINING PROTEIN JUB"/>
    <property type="match status" value="1"/>
</dbReference>
<evidence type="ECO:0000313" key="8">
    <source>
        <dbReference type="EMBL" id="KAK2141959.1"/>
    </source>
</evidence>
<dbReference type="GO" id="GO:0005667">
    <property type="term" value="C:transcription regulator complex"/>
    <property type="evidence" value="ECO:0007669"/>
    <property type="project" value="TreeGrafter"/>
</dbReference>
<dbReference type="GO" id="GO:0007010">
    <property type="term" value="P:cytoskeleton organization"/>
    <property type="evidence" value="ECO:0007669"/>
    <property type="project" value="TreeGrafter"/>
</dbReference>
<reference evidence="8" key="1">
    <citation type="journal article" date="2023" name="Mol. Biol. Evol.">
        <title>Third-Generation Sequencing Reveals the Adaptive Role of the Epigenome in Three Deep-Sea Polychaetes.</title>
        <authorList>
            <person name="Perez M."/>
            <person name="Aroh O."/>
            <person name="Sun Y."/>
            <person name="Lan Y."/>
            <person name="Juniper S.K."/>
            <person name="Young C.R."/>
            <person name="Angers B."/>
            <person name="Qian P.Y."/>
        </authorList>
    </citation>
    <scope>NUCLEOTIDE SEQUENCE</scope>
    <source>
        <strain evidence="8">P08H-3</strain>
    </source>
</reference>
<dbReference type="GO" id="GO:0003714">
    <property type="term" value="F:transcription corepressor activity"/>
    <property type="evidence" value="ECO:0007669"/>
    <property type="project" value="TreeGrafter"/>
</dbReference>
<comment type="caution">
    <text evidence="8">The sequence shown here is derived from an EMBL/GenBank/DDBJ whole genome shotgun (WGS) entry which is preliminary data.</text>
</comment>